<dbReference type="GO" id="GO:0030425">
    <property type="term" value="C:dendrite"/>
    <property type="evidence" value="ECO:0007669"/>
    <property type="project" value="UniProtKB-SubCell"/>
</dbReference>
<gene>
    <name evidence="20" type="primary">CSON012855</name>
</gene>
<keyword evidence="13" id="KW-0694">RNA-binding</keyword>
<dbReference type="PANTHER" id="PTHR13434">
    <property type="entry name" value="PROTEIN CASC3"/>
    <property type="match status" value="1"/>
</dbReference>
<evidence type="ECO:0000256" key="11">
    <source>
        <dbReference type="ARBA" id="ARBA00022816"/>
    </source>
</evidence>
<dbReference type="EMBL" id="UFQT01000062">
    <property type="protein sequence ID" value="SSX19225.1"/>
    <property type="molecule type" value="Genomic_DNA"/>
</dbReference>
<evidence type="ECO:0000256" key="10">
    <source>
        <dbReference type="ARBA" id="ARBA00022728"/>
    </source>
</evidence>
<dbReference type="GO" id="GO:0006417">
    <property type="term" value="P:regulation of translation"/>
    <property type="evidence" value="ECO:0007669"/>
    <property type="project" value="UniProtKB-KW"/>
</dbReference>
<feature type="compositionally biased region" description="Acidic residues" evidence="18">
    <location>
        <begin position="130"/>
        <end position="146"/>
    </location>
</feature>
<dbReference type="Pfam" id="PF09405">
    <property type="entry name" value="Btz"/>
    <property type="match status" value="1"/>
</dbReference>
<dbReference type="GO" id="GO:0008380">
    <property type="term" value="P:RNA splicing"/>
    <property type="evidence" value="ECO:0007669"/>
    <property type="project" value="UniProtKB-KW"/>
</dbReference>
<evidence type="ECO:0000256" key="16">
    <source>
        <dbReference type="ARBA" id="ARBA00023242"/>
    </source>
</evidence>
<evidence type="ECO:0000256" key="17">
    <source>
        <dbReference type="ARBA" id="ARBA00023273"/>
    </source>
</evidence>
<evidence type="ECO:0000256" key="9">
    <source>
        <dbReference type="ARBA" id="ARBA00022664"/>
    </source>
</evidence>
<keyword evidence="8" id="KW-0963">Cytoplasm</keyword>
<comment type="subcellular location">
    <subcellularLocation>
        <location evidence="2">Cell projection</location>
        <location evidence="2">Dendrite</location>
    </subcellularLocation>
    <subcellularLocation>
        <location evidence="1">Cytoplasm</location>
        <location evidence="1">Stress granule</location>
    </subcellularLocation>
    <subcellularLocation>
        <location evidence="4">Cytoplasm</location>
        <location evidence="4">Perinuclear region</location>
    </subcellularLocation>
    <subcellularLocation>
        <location evidence="3">Nucleus speckle</location>
    </subcellularLocation>
</comment>
<feature type="compositionally biased region" description="Low complexity" evidence="18">
    <location>
        <begin position="535"/>
        <end position="548"/>
    </location>
</feature>
<evidence type="ECO:0000313" key="20">
    <source>
        <dbReference type="EMBL" id="SSW98839.1"/>
    </source>
</evidence>
<keyword evidence="11" id="KW-0509">mRNA transport</keyword>
<evidence type="ECO:0000259" key="19">
    <source>
        <dbReference type="SMART" id="SM01044"/>
    </source>
</evidence>
<dbReference type="GO" id="GO:0003729">
    <property type="term" value="F:mRNA binding"/>
    <property type="evidence" value="ECO:0007669"/>
    <property type="project" value="InterPro"/>
</dbReference>
<evidence type="ECO:0000256" key="3">
    <source>
        <dbReference type="ARBA" id="ARBA00004324"/>
    </source>
</evidence>
<feature type="region of interest" description="Disordered" evidence="18">
    <location>
        <begin position="774"/>
        <end position="829"/>
    </location>
</feature>
<feature type="compositionally biased region" description="Polar residues" evidence="18">
    <location>
        <begin position="336"/>
        <end position="352"/>
    </location>
</feature>
<sequence length="894" mass="101589">MTEKVAKYTSESDEESENKPKFQSPEKLKDGNNSQATLTTTVSAESDEYDTASEESGSGEYSEESETEEEENQENEDGSVVLDVERQSGDGQETDAENKKKVDDDEDRSNPQYIPKKGTFYEHDDRTAEDADAEVEAVEEGEDGGDDASTKAGKEGKEPKDAKPTRKWQASQDRWTHDRFEESEQAPKSKNELVSAYGYDIRSEDGPPKARRRRRYGKGPNKYTRNWEDEAAYAKQTQQRKPRPEDFPALGTEKRVSDKRSRHRNSDRQSSEYKENNDRNIERNEEKRSHSGRDDRDNNRDQRRNYKDNKSGGGGSNNRRNQNNQRNSQNHRNENYRSSGQNTLEFINQNRNKGNEPQKEEISQRFSQQQNQIQKQREPQQQQHNSNYHAQVHNVGQHHQQQSQHYQQPNHQTNNIIDNVHKDSSGLSFANSRLNNQRYQNENLDDNRYHQQQLQQQQQHQHISNKDQRDMRQTTPIAQNQPQVIQPTPQQLQNYVQMQAAVQQQAQQQSVQQANIQQQQKVNVQQLQQMSHVQAQVQQNQGQSGQDQSRTKRYSSLRQRTGMENIPQSSQGQQQGQQMIPDQSNIMSEAVILQQLQQNEKLTQMQSNALAHQKQISYHQAITGNQAPQAPQALPLQNATGPQYPPQYYAQSGPEYQATPVQQTTTVQTQPQPQMIAAAPQNASAQYQFAPQNTPSYIQNAYIPQQPGPVPTQPPPQMYVPSIQQAPAPQAPQFQPQYSGYTPNFTPQPTTNPQTTPIYQSQAPPSITYFAPTATNPPPTRVTRRPTNAIPILAPPERSGGNGNTKRNEFDNSDKMSSDNKQQQSAVGSAENIDHILDNMFVRRPPLQQTQMIKSTSPSIDAAGVVDSVKNLTIKDDSKDDKQQITTGTSEKVG</sequence>
<evidence type="ECO:0000256" key="6">
    <source>
        <dbReference type="ARBA" id="ARBA00019964"/>
    </source>
</evidence>
<evidence type="ECO:0000256" key="12">
    <source>
        <dbReference type="ARBA" id="ARBA00022845"/>
    </source>
</evidence>
<dbReference type="PANTHER" id="PTHR13434:SF0">
    <property type="entry name" value="PROTEIN CASC3"/>
    <property type="match status" value="1"/>
</dbReference>
<feature type="region of interest" description="Disordered" evidence="18">
    <location>
        <begin position="535"/>
        <end position="556"/>
    </location>
</feature>
<keyword evidence="14" id="KW-0866">Nonsense-mediated mRNA decay</keyword>
<dbReference type="InterPro" id="IPR028544">
    <property type="entry name" value="CASC3"/>
</dbReference>
<protein>
    <recommendedName>
        <fullName evidence="6">Protein CASC3</fullName>
    </recommendedName>
</protein>
<keyword evidence="9" id="KW-0507">mRNA processing</keyword>
<keyword evidence="16" id="KW-0539">Nucleus</keyword>
<evidence type="ECO:0000256" key="4">
    <source>
        <dbReference type="ARBA" id="ARBA00004556"/>
    </source>
</evidence>
<dbReference type="EMBL" id="UFQS01000062">
    <property type="protein sequence ID" value="SSW98839.1"/>
    <property type="molecule type" value="Genomic_DNA"/>
</dbReference>
<evidence type="ECO:0000256" key="5">
    <source>
        <dbReference type="ARBA" id="ARBA00009548"/>
    </source>
</evidence>
<feature type="compositionally biased region" description="Basic and acidic residues" evidence="18">
    <location>
        <begin position="174"/>
        <end position="191"/>
    </location>
</feature>
<comment type="similarity">
    <text evidence="5">Belongs to the CASC3 family.</text>
</comment>
<feature type="compositionally biased region" description="Basic and acidic residues" evidence="18">
    <location>
        <begin position="119"/>
        <end position="129"/>
    </location>
</feature>
<evidence type="ECO:0000256" key="8">
    <source>
        <dbReference type="ARBA" id="ARBA00022490"/>
    </source>
</evidence>
<keyword evidence="12" id="KW-0810">Translation regulation</keyword>
<evidence type="ECO:0000256" key="7">
    <source>
        <dbReference type="ARBA" id="ARBA00022448"/>
    </source>
</evidence>
<keyword evidence="17" id="KW-0966">Cell projection</keyword>
<proteinExistence type="inferred from homology"/>
<feature type="compositionally biased region" description="Polar residues" evidence="18">
    <location>
        <begin position="31"/>
        <end position="44"/>
    </location>
</feature>
<feature type="compositionally biased region" description="Basic and acidic residues" evidence="18">
    <location>
        <begin position="17"/>
        <end position="30"/>
    </location>
</feature>
<evidence type="ECO:0000313" key="21">
    <source>
        <dbReference type="EMBL" id="SSX19225.1"/>
    </source>
</evidence>
<evidence type="ECO:0000256" key="14">
    <source>
        <dbReference type="ARBA" id="ARBA00023161"/>
    </source>
</evidence>
<keyword evidence="15" id="KW-0508">mRNA splicing</keyword>
<feature type="compositionally biased region" description="Basic and acidic residues" evidence="18">
    <location>
        <begin position="148"/>
        <end position="164"/>
    </location>
</feature>
<dbReference type="GO" id="GO:0010494">
    <property type="term" value="C:cytoplasmic stress granule"/>
    <property type="evidence" value="ECO:0007669"/>
    <property type="project" value="UniProtKB-SubCell"/>
</dbReference>
<feature type="compositionally biased region" description="Low complexity" evidence="18">
    <location>
        <begin position="364"/>
        <end position="385"/>
    </location>
</feature>
<feature type="compositionally biased region" description="Basic and acidic residues" evidence="18">
    <location>
        <begin position="242"/>
        <end position="310"/>
    </location>
</feature>
<evidence type="ECO:0000256" key="13">
    <source>
        <dbReference type="ARBA" id="ARBA00022884"/>
    </source>
</evidence>
<feature type="compositionally biased region" description="Low complexity" evidence="18">
    <location>
        <begin position="317"/>
        <end position="330"/>
    </location>
</feature>
<evidence type="ECO:0000256" key="15">
    <source>
        <dbReference type="ARBA" id="ARBA00023187"/>
    </source>
</evidence>
<dbReference type="GO" id="GO:0048471">
    <property type="term" value="C:perinuclear region of cytoplasm"/>
    <property type="evidence" value="ECO:0007669"/>
    <property type="project" value="UniProtKB-SubCell"/>
</dbReference>
<feature type="domain" description="Btz" evidence="19">
    <location>
        <begin position="83"/>
        <end position="206"/>
    </location>
</feature>
<dbReference type="OMA" id="NRMEEMS"/>
<dbReference type="InterPro" id="IPR018545">
    <property type="entry name" value="Btz_dom"/>
</dbReference>
<feature type="compositionally biased region" description="Low complexity" evidence="18">
    <location>
        <begin position="450"/>
        <end position="462"/>
    </location>
</feature>
<dbReference type="VEuPathDB" id="VectorBase:CSON012855"/>
<accession>A0A336K2D1</accession>
<dbReference type="GO" id="GO:0016607">
    <property type="term" value="C:nuclear speck"/>
    <property type="evidence" value="ECO:0007669"/>
    <property type="project" value="UniProtKB-SubCell"/>
</dbReference>
<evidence type="ECO:0000256" key="1">
    <source>
        <dbReference type="ARBA" id="ARBA00004210"/>
    </source>
</evidence>
<reference evidence="20" key="1">
    <citation type="submission" date="2018-04" db="EMBL/GenBank/DDBJ databases">
        <authorList>
            <person name="Go L.Y."/>
            <person name="Mitchell J.A."/>
        </authorList>
    </citation>
    <scope>NUCLEOTIDE SEQUENCE</scope>
    <source>
        <tissue evidence="20">Whole organism</tissue>
    </source>
</reference>
<dbReference type="GO" id="GO:0005681">
    <property type="term" value="C:spliceosomal complex"/>
    <property type="evidence" value="ECO:0007669"/>
    <property type="project" value="UniProtKB-KW"/>
</dbReference>
<evidence type="ECO:0000256" key="18">
    <source>
        <dbReference type="SAM" id="MobiDB-lite"/>
    </source>
</evidence>
<feature type="region of interest" description="Disordered" evidence="18">
    <location>
        <begin position="1"/>
        <end position="385"/>
    </location>
</feature>
<dbReference type="GO" id="GO:0006397">
    <property type="term" value="P:mRNA processing"/>
    <property type="evidence" value="ECO:0007669"/>
    <property type="project" value="UniProtKB-KW"/>
</dbReference>
<feature type="region of interest" description="Disordered" evidence="18">
    <location>
        <begin position="632"/>
        <end position="652"/>
    </location>
</feature>
<feature type="compositionally biased region" description="Acidic residues" evidence="18">
    <location>
        <begin position="61"/>
        <end position="77"/>
    </location>
</feature>
<dbReference type="GO" id="GO:0035145">
    <property type="term" value="C:exon-exon junction complex"/>
    <property type="evidence" value="ECO:0007669"/>
    <property type="project" value="InterPro"/>
</dbReference>
<evidence type="ECO:0000256" key="2">
    <source>
        <dbReference type="ARBA" id="ARBA00004279"/>
    </source>
</evidence>
<feature type="compositionally biased region" description="Basic and acidic residues" evidence="18">
    <location>
        <begin position="353"/>
        <end position="363"/>
    </location>
</feature>
<feature type="region of interest" description="Disordered" evidence="18">
    <location>
        <begin position="450"/>
        <end position="471"/>
    </location>
</feature>
<reference evidence="21" key="2">
    <citation type="submission" date="2018-07" db="EMBL/GenBank/DDBJ databases">
        <authorList>
            <person name="Quirk P.G."/>
            <person name="Krulwich T.A."/>
        </authorList>
    </citation>
    <scope>NUCLEOTIDE SEQUENCE</scope>
</reference>
<name>A0A336K2D1_CULSO</name>
<organism evidence="20">
    <name type="scientific">Culicoides sonorensis</name>
    <name type="common">Biting midge</name>
    <dbReference type="NCBI Taxonomy" id="179676"/>
    <lineage>
        <taxon>Eukaryota</taxon>
        <taxon>Metazoa</taxon>
        <taxon>Ecdysozoa</taxon>
        <taxon>Arthropoda</taxon>
        <taxon>Hexapoda</taxon>
        <taxon>Insecta</taxon>
        <taxon>Pterygota</taxon>
        <taxon>Neoptera</taxon>
        <taxon>Endopterygota</taxon>
        <taxon>Diptera</taxon>
        <taxon>Nematocera</taxon>
        <taxon>Chironomoidea</taxon>
        <taxon>Ceratopogonidae</taxon>
        <taxon>Ceratopogoninae</taxon>
        <taxon>Culicoides</taxon>
        <taxon>Monoculicoides</taxon>
    </lineage>
</organism>
<dbReference type="AlphaFoldDB" id="A0A336K2D1"/>
<dbReference type="GO" id="GO:0051028">
    <property type="term" value="P:mRNA transport"/>
    <property type="evidence" value="ECO:0007669"/>
    <property type="project" value="UniProtKB-KW"/>
</dbReference>
<keyword evidence="7" id="KW-0813">Transport</keyword>
<keyword evidence="10" id="KW-0747">Spliceosome</keyword>
<feature type="compositionally biased region" description="Basic and acidic residues" evidence="18">
    <location>
        <begin position="806"/>
        <end position="818"/>
    </location>
</feature>
<dbReference type="SMART" id="SM01044">
    <property type="entry name" value="Btz"/>
    <property type="match status" value="1"/>
</dbReference>
<dbReference type="GO" id="GO:0000184">
    <property type="term" value="P:nuclear-transcribed mRNA catabolic process, nonsense-mediated decay"/>
    <property type="evidence" value="ECO:0007669"/>
    <property type="project" value="UniProtKB-KW"/>
</dbReference>